<dbReference type="EMBL" id="CAJVCH010043913">
    <property type="protein sequence ID" value="CAG7717190.1"/>
    <property type="molecule type" value="Genomic_DNA"/>
</dbReference>
<accession>A0A8J2JBJ7</accession>
<sequence length="319" mass="35545">MSKFGKISTNSSGGTTTSGNSSISSSSSESEDIGDLFRARVAALNVDDAVPLRHPVASHTKPYRVQQKFNHVGMDTEFPGVVILPDVNCRNTGEYQFDVIRTNVDALKLIQLGISFFDANGNPPPGISTWQFNFRFNLKTDLNARDSINLLKNSGVQFDRLQSEGIDPLDFCELFISSGLVLNPDVVWLTYHGGYDFGYLMRILLGRNLPPQGEEFLKIMEVFFPCCYDVKVMLADYGNIRGGLQDISLQLGLKRIGIQHQAGSDALLTGMTFFRIKQRYFGNLLRHKKFNGRIHGLFLPAIDGNADSSRLHQSRSNIK</sequence>
<feature type="compositionally biased region" description="Low complexity" evidence="1">
    <location>
        <begin position="8"/>
        <end position="28"/>
    </location>
</feature>
<dbReference type="InterPro" id="IPR039637">
    <property type="entry name" value="CNOT7/CNOT8/Pop2"/>
</dbReference>
<comment type="caution">
    <text evidence="2">The sequence shown here is derived from an EMBL/GenBank/DDBJ whole genome shotgun (WGS) entry which is preliminary data.</text>
</comment>
<evidence type="ECO:0000256" key="1">
    <source>
        <dbReference type="SAM" id="MobiDB-lite"/>
    </source>
</evidence>
<name>A0A8J2JBJ7_9HEXA</name>
<protein>
    <submittedName>
        <fullName evidence="2">Uncharacterized protein</fullName>
    </submittedName>
</protein>
<dbReference type="PANTHER" id="PTHR10797">
    <property type="entry name" value="CCR4-NOT TRANSCRIPTION COMPLEX SUBUNIT"/>
    <property type="match status" value="1"/>
</dbReference>
<reference evidence="2" key="1">
    <citation type="submission" date="2021-06" db="EMBL/GenBank/DDBJ databases">
        <authorList>
            <person name="Hodson N. C."/>
            <person name="Mongue J. A."/>
            <person name="Jaron S. K."/>
        </authorList>
    </citation>
    <scope>NUCLEOTIDE SEQUENCE</scope>
</reference>
<evidence type="ECO:0000313" key="2">
    <source>
        <dbReference type="EMBL" id="CAG7717190.1"/>
    </source>
</evidence>
<dbReference type="AlphaFoldDB" id="A0A8J2JBJ7"/>
<dbReference type="GO" id="GO:0030014">
    <property type="term" value="C:CCR4-NOT complex"/>
    <property type="evidence" value="ECO:0007669"/>
    <property type="project" value="InterPro"/>
</dbReference>
<proteinExistence type="predicted"/>
<dbReference type="GO" id="GO:0004535">
    <property type="term" value="F:poly(A)-specific ribonuclease activity"/>
    <property type="evidence" value="ECO:0007669"/>
    <property type="project" value="InterPro"/>
</dbReference>
<dbReference type="Proteomes" id="UP000708208">
    <property type="component" value="Unassembled WGS sequence"/>
</dbReference>
<keyword evidence="3" id="KW-1185">Reference proteome</keyword>
<evidence type="ECO:0000313" key="3">
    <source>
        <dbReference type="Proteomes" id="UP000708208"/>
    </source>
</evidence>
<gene>
    <name evidence="2" type="ORF">AFUS01_LOCUS6659</name>
</gene>
<feature type="region of interest" description="Disordered" evidence="1">
    <location>
        <begin position="1"/>
        <end position="29"/>
    </location>
</feature>
<dbReference type="OrthoDB" id="1164111at2759"/>
<organism evidence="2 3">
    <name type="scientific">Allacma fusca</name>
    <dbReference type="NCBI Taxonomy" id="39272"/>
    <lineage>
        <taxon>Eukaryota</taxon>
        <taxon>Metazoa</taxon>
        <taxon>Ecdysozoa</taxon>
        <taxon>Arthropoda</taxon>
        <taxon>Hexapoda</taxon>
        <taxon>Collembola</taxon>
        <taxon>Symphypleona</taxon>
        <taxon>Sminthuridae</taxon>
        <taxon>Allacma</taxon>
    </lineage>
</organism>